<evidence type="ECO:0000313" key="3">
    <source>
        <dbReference type="Proteomes" id="UP001227543"/>
    </source>
</evidence>
<evidence type="ECO:0000313" key="2">
    <source>
        <dbReference type="EMBL" id="KAK1512046.1"/>
    </source>
</evidence>
<feature type="compositionally biased region" description="Basic and acidic residues" evidence="1">
    <location>
        <begin position="225"/>
        <end position="245"/>
    </location>
</feature>
<dbReference type="EMBL" id="MLFU01000002">
    <property type="protein sequence ID" value="KAK1512046.1"/>
    <property type="molecule type" value="Genomic_DNA"/>
</dbReference>
<gene>
    <name evidence="2" type="ORF">CTAM01_00976</name>
</gene>
<feature type="region of interest" description="Disordered" evidence="1">
    <location>
        <begin position="220"/>
        <end position="245"/>
    </location>
</feature>
<name>A0ABQ9RSR7_9PEZI</name>
<dbReference type="Proteomes" id="UP001227543">
    <property type="component" value="Unassembled WGS sequence"/>
</dbReference>
<evidence type="ECO:0000256" key="1">
    <source>
        <dbReference type="SAM" id="MobiDB-lite"/>
    </source>
</evidence>
<comment type="caution">
    <text evidence="2">The sequence shown here is derived from an EMBL/GenBank/DDBJ whole genome shotgun (WGS) entry which is preliminary data.</text>
</comment>
<dbReference type="GeneID" id="85401258"/>
<keyword evidence="3" id="KW-1185">Reference proteome</keyword>
<organism evidence="2 3">
    <name type="scientific">Colletotrichum tamarilloi</name>
    <dbReference type="NCBI Taxonomy" id="1209934"/>
    <lineage>
        <taxon>Eukaryota</taxon>
        <taxon>Fungi</taxon>
        <taxon>Dikarya</taxon>
        <taxon>Ascomycota</taxon>
        <taxon>Pezizomycotina</taxon>
        <taxon>Sordariomycetes</taxon>
        <taxon>Hypocreomycetidae</taxon>
        <taxon>Glomerellales</taxon>
        <taxon>Glomerellaceae</taxon>
        <taxon>Colletotrichum</taxon>
        <taxon>Colletotrichum acutatum species complex</taxon>
    </lineage>
</organism>
<accession>A0ABQ9RSR7</accession>
<protein>
    <submittedName>
        <fullName evidence="2">Uncharacterized protein</fullName>
    </submittedName>
</protein>
<dbReference type="RefSeq" id="XP_060388482.1">
    <property type="nucleotide sequence ID" value="XM_060517020.1"/>
</dbReference>
<reference evidence="2 3" key="1">
    <citation type="submission" date="2016-10" db="EMBL/GenBank/DDBJ databases">
        <title>The genome sequence of Colletotrichum fioriniae PJ7.</title>
        <authorList>
            <person name="Baroncelli R."/>
        </authorList>
    </citation>
    <scope>NUCLEOTIDE SEQUENCE [LARGE SCALE GENOMIC DNA]</scope>
    <source>
        <strain evidence="2 3">Tom-12</strain>
    </source>
</reference>
<proteinExistence type="predicted"/>
<feature type="non-terminal residue" evidence="2">
    <location>
        <position position="1"/>
    </location>
</feature>
<sequence>WEALSRAAPHGLASRTKRFVSPNWVQGFCTGVWHGIASAIMGLDWILQTPLSVETLHVMKEFFFPHVWSRDWPCHRRLWFMQHQSNIDGAHRSHPRSWWVGEAEGAEVMEAEHCVTLKMPDLQAGIYFPIRRFFDDGGCDRRDETIWPATRCITVAKFPASFPTPILNDMYSEGQKEAQSRCSWRQWAVGFYVLHNRRLLTNFRPRHVVRGRRSIAAAGANHGGRQHENNHGIGEKRERRTFVWT</sequence>